<evidence type="ECO:0000256" key="1">
    <source>
        <dbReference type="SAM" id="MobiDB-lite"/>
    </source>
</evidence>
<reference evidence="2 3" key="1">
    <citation type="submission" date="2023-08" db="EMBL/GenBank/DDBJ databases">
        <title>Black Yeasts Isolated from many extreme environments.</title>
        <authorList>
            <person name="Coleine C."/>
            <person name="Stajich J.E."/>
            <person name="Selbmann L."/>
        </authorList>
    </citation>
    <scope>NUCLEOTIDE SEQUENCE [LARGE SCALE GENOMIC DNA]</scope>
    <source>
        <strain evidence="2 3">CCFEE 5910</strain>
    </source>
</reference>
<name>A0AAN7T3Y9_9EURO</name>
<evidence type="ECO:0000313" key="3">
    <source>
        <dbReference type="Proteomes" id="UP001309876"/>
    </source>
</evidence>
<feature type="compositionally biased region" description="Polar residues" evidence="1">
    <location>
        <begin position="130"/>
        <end position="140"/>
    </location>
</feature>
<feature type="region of interest" description="Disordered" evidence="1">
    <location>
        <begin position="1"/>
        <end position="39"/>
    </location>
</feature>
<sequence length="571" mass="63147">MRPWSAADSAGRSHQEDAVAEREPSLRQHTDAPSTAVSRDVRTISRLPDRSNSSAVRQMGMQLEHTILQNIEQRLLDKHPMSRSRSFPLPLLAPTISNRRGFDLSLSRLHNLPSPVSTEFCDTVDTSHDSQLIRTSTGPVSSPHLVRSNSQTPLTPPHEIEVLSWAPDTTTVHPVPSDSDTASSSQPGRGTIHPGGSRSVPTGDDASTTRADYVSSLNFASDVWFRRALGAACAAPDLTSRITSTKVISQVLPPNASDQRSVKTYEMVCDHLQNILPEPRYISITHALTVSPGQVVEDFPKSPPATPSFSGDSYFGDQTVFTHAAQVPVHHELRVPANNGAAPPQRHIMIAEANLVVLERFIPPTTLGETHDFFNANSCRSYLADRLPELASNTGSLLLIYPTGKGAKTFSKHYVGPVLDPLLREMTILKALNTNAAERLGRMSGTDKMYEFEQMKSKIQDFCISMNSRQATRRSGTEFTLIYSDRPEVVLDRDTWMTWFVEQEQSRMKQDLVEYHRDGGKLPGGERDKNELTAGMLAREITEGFRKSKNEAGNVGVEIGVFVIRRHRIAI</sequence>
<evidence type="ECO:0000313" key="2">
    <source>
        <dbReference type="EMBL" id="KAK5088659.1"/>
    </source>
</evidence>
<gene>
    <name evidence="2" type="ORF">LTR05_002879</name>
</gene>
<protein>
    <submittedName>
        <fullName evidence="2">Uncharacterized protein</fullName>
    </submittedName>
</protein>
<dbReference type="AlphaFoldDB" id="A0AAN7T3Y9"/>
<dbReference type="EMBL" id="JAVRRJ010000002">
    <property type="protein sequence ID" value="KAK5088659.1"/>
    <property type="molecule type" value="Genomic_DNA"/>
</dbReference>
<feature type="compositionally biased region" description="Polar residues" evidence="1">
    <location>
        <begin position="169"/>
        <end position="188"/>
    </location>
</feature>
<feature type="region of interest" description="Disordered" evidence="1">
    <location>
        <begin position="130"/>
        <end position="156"/>
    </location>
</feature>
<keyword evidence="3" id="KW-1185">Reference proteome</keyword>
<dbReference type="Proteomes" id="UP001309876">
    <property type="component" value="Unassembled WGS sequence"/>
</dbReference>
<comment type="caution">
    <text evidence="2">The sequence shown here is derived from an EMBL/GenBank/DDBJ whole genome shotgun (WGS) entry which is preliminary data.</text>
</comment>
<proteinExistence type="predicted"/>
<accession>A0AAN7T3Y9</accession>
<organism evidence="2 3">
    <name type="scientific">Lithohypha guttulata</name>
    <dbReference type="NCBI Taxonomy" id="1690604"/>
    <lineage>
        <taxon>Eukaryota</taxon>
        <taxon>Fungi</taxon>
        <taxon>Dikarya</taxon>
        <taxon>Ascomycota</taxon>
        <taxon>Pezizomycotina</taxon>
        <taxon>Eurotiomycetes</taxon>
        <taxon>Chaetothyriomycetidae</taxon>
        <taxon>Chaetothyriales</taxon>
        <taxon>Trichomeriaceae</taxon>
        <taxon>Lithohypha</taxon>
    </lineage>
</organism>
<feature type="region of interest" description="Disordered" evidence="1">
    <location>
        <begin position="169"/>
        <end position="208"/>
    </location>
</feature>
<feature type="compositionally biased region" description="Basic and acidic residues" evidence="1">
    <location>
        <begin position="11"/>
        <end position="30"/>
    </location>
</feature>